<dbReference type="EMBL" id="CAKD01000005">
    <property type="protein sequence ID" value="CCI84560.1"/>
    <property type="molecule type" value="Genomic_DNA"/>
</dbReference>
<dbReference type="SUPFAM" id="SSF52540">
    <property type="entry name" value="P-loop containing nucleoside triphosphate hydrolases"/>
    <property type="match status" value="1"/>
</dbReference>
<dbReference type="InterPro" id="IPR027417">
    <property type="entry name" value="P-loop_NTPase"/>
</dbReference>
<dbReference type="PANTHER" id="PTHR34704">
    <property type="entry name" value="ATPASE"/>
    <property type="match status" value="1"/>
</dbReference>
<evidence type="ECO:0000313" key="5">
    <source>
        <dbReference type="Proteomes" id="UP000009311"/>
    </source>
</evidence>
<dbReference type="Proteomes" id="UP000009311">
    <property type="component" value="Unassembled WGS sequence"/>
</dbReference>
<sequence length="476" mass="55095">MIQNYPFVARSYELSRLNRLYQSSSFQMAIIYGRRRVGKTSLIREFIKDKPVIYSQGIQTIPQQNLNLFANDIASFTKDHPELTPSPENFSNYRDAFTYVQNIANQLDQKLILVLDEYPYFAQSNPAISSELQFVIDHIYKQNSNIMLILCGSSMSFMEKQVLGIKSPLYGRRTAQFKINPFTIFDTKKLLAQVNEDDLLAYYSITGGIPQYLTGIDQNLTLAENIKELFLYPDSILFNEPNALLEQEFNKPEIYFAILTAIAHGKSRFNDIFTATHLNNNSSLVRYLNELIEIGILKSKMPIYSTSNKQKIYQINDGLFRFWFLFIATQQSAINSGRIAGLEKRISNQLANFLGPSFEQICKEWLWQAKDLPIEPRDVSNWWGPNPIKKRQEEIDIVAPNYDNTEGIIGECKWRNASNLDSSMIDLLQERALLVPKIHKSYLYFFVKEANSEFLTYAKQHQVTVVEYKNFLNNQL</sequence>
<name>I7JXF0_9LACO</name>
<feature type="domain" description="ATPase" evidence="2">
    <location>
        <begin position="7"/>
        <end position="214"/>
    </location>
</feature>
<dbReference type="PATRIC" id="fig|1423790.3.peg.1521"/>
<organism evidence="4 5">
    <name type="scientific">Lactobacillus pasteurii DSM 23907 = CRBIP 24.76</name>
    <dbReference type="NCBI Taxonomy" id="1423790"/>
    <lineage>
        <taxon>Bacteria</taxon>
        <taxon>Bacillati</taxon>
        <taxon>Bacillota</taxon>
        <taxon>Bacilli</taxon>
        <taxon>Lactobacillales</taxon>
        <taxon>Lactobacillaceae</taxon>
        <taxon>Lactobacillus</taxon>
    </lineage>
</organism>
<feature type="domain" description="DUF234" evidence="3">
    <location>
        <begin position="323"/>
        <end position="420"/>
    </location>
</feature>
<evidence type="ECO:0000313" key="4">
    <source>
        <dbReference type="EMBL" id="CCI84560.1"/>
    </source>
</evidence>
<keyword evidence="5" id="KW-1185">Reference proteome</keyword>
<dbReference type="AlphaFoldDB" id="I7JXF0"/>
<dbReference type="InterPro" id="IPR004256">
    <property type="entry name" value="DUF234"/>
</dbReference>
<dbReference type="Pfam" id="PF01637">
    <property type="entry name" value="ATPase_2"/>
    <property type="match status" value="1"/>
</dbReference>
<dbReference type="Pfam" id="PF03008">
    <property type="entry name" value="DUF234"/>
    <property type="match status" value="1"/>
</dbReference>
<dbReference type="InterPro" id="IPR011335">
    <property type="entry name" value="Restrct_endonuc-II-like"/>
</dbReference>
<dbReference type="Gene3D" id="3.40.50.300">
    <property type="entry name" value="P-loop containing nucleotide triphosphate hydrolases"/>
    <property type="match status" value="1"/>
</dbReference>
<dbReference type="eggNOG" id="COG1672">
    <property type="taxonomic scope" value="Bacteria"/>
</dbReference>
<accession>I7JXF0</accession>
<dbReference type="InterPro" id="IPR011579">
    <property type="entry name" value="ATPase_dom"/>
</dbReference>
<reference evidence="4 5" key="1">
    <citation type="submission" date="2012-06" db="EMBL/GenBank/DDBJ databases">
        <title>Draft Genome Sequence of Lactobacillus pasteurii CRBIP 24.76T.</title>
        <authorList>
            <person name="Cousin S."/>
            <person name="Bouchier C."/>
            <person name="Loux V."/>
            <person name="Ma L."/>
            <person name="Creno S."/>
            <person name="Bizet C."/>
            <person name="Clermont D."/>
        </authorList>
    </citation>
    <scope>NUCLEOTIDE SEQUENCE [LARGE SCALE GENOMIC DNA]</scope>
    <source>
        <strain evidence="5">CRBIP 24.76T</strain>
    </source>
</reference>
<evidence type="ECO:0000259" key="2">
    <source>
        <dbReference type="Pfam" id="PF01637"/>
    </source>
</evidence>
<dbReference type="GO" id="GO:0016787">
    <property type="term" value="F:hydrolase activity"/>
    <property type="evidence" value="ECO:0007669"/>
    <property type="project" value="UniProtKB-KW"/>
</dbReference>
<gene>
    <name evidence="4" type="ORF">BN53_00290</name>
</gene>
<comment type="caution">
    <text evidence="4">The sequence shown here is derived from an EMBL/GenBank/DDBJ whole genome shotgun (WGS) entry which is preliminary data.</text>
</comment>
<proteinExistence type="predicted"/>
<dbReference type="PANTHER" id="PTHR34704:SF1">
    <property type="entry name" value="ATPASE"/>
    <property type="match status" value="1"/>
</dbReference>
<evidence type="ECO:0000256" key="1">
    <source>
        <dbReference type="ARBA" id="ARBA00022801"/>
    </source>
</evidence>
<dbReference type="OrthoDB" id="9813134at2"/>
<keyword evidence="1" id="KW-0378">Hydrolase</keyword>
<evidence type="ECO:0000259" key="3">
    <source>
        <dbReference type="Pfam" id="PF03008"/>
    </source>
</evidence>
<protein>
    <submittedName>
        <fullName evidence="4">ATPase</fullName>
    </submittedName>
</protein>
<dbReference type="GO" id="GO:0005524">
    <property type="term" value="F:ATP binding"/>
    <property type="evidence" value="ECO:0007669"/>
    <property type="project" value="InterPro"/>
</dbReference>
<dbReference type="SUPFAM" id="SSF52980">
    <property type="entry name" value="Restriction endonuclease-like"/>
    <property type="match status" value="1"/>
</dbReference>
<dbReference type="RefSeq" id="WP_009559112.1">
    <property type="nucleotide sequence ID" value="NZ_AYZN01000005.1"/>
</dbReference>